<dbReference type="Gene3D" id="2.60.60.20">
    <property type="entry name" value="PLAT/LH2 domain"/>
    <property type="match status" value="1"/>
</dbReference>
<dbReference type="SMART" id="SM00308">
    <property type="entry name" value="LH2"/>
    <property type="match status" value="1"/>
</dbReference>
<comment type="caution">
    <text evidence="1">Lacks conserved residue(s) required for the propagation of feature annotation.</text>
</comment>
<evidence type="ECO:0000256" key="1">
    <source>
        <dbReference type="PROSITE-ProRule" id="PRU00152"/>
    </source>
</evidence>
<proteinExistence type="predicted"/>
<dbReference type="SUPFAM" id="SSF49723">
    <property type="entry name" value="Lipase/lipooxygenase domain (PLAT/LH2 domain)"/>
    <property type="match status" value="1"/>
</dbReference>
<dbReference type="Pfam" id="PF01477">
    <property type="entry name" value="PLAT"/>
    <property type="match status" value="1"/>
</dbReference>
<evidence type="ECO:0000313" key="5">
    <source>
        <dbReference type="Proteomes" id="UP001293593"/>
    </source>
</evidence>
<evidence type="ECO:0000256" key="2">
    <source>
        <dbReference type="SAM" id="SignalP"/>
    </source>
</evidence>
<evidence type="ECO:0000313" key="4">
    <source>
        <dbReference type="EMBL" id="KAK4263916.1"/>
    </source>
</evidence>
<reference evidence="4" key="1">
    <citation type="submission" date="2023-10" db="EMBL/GenBank/DDBJ databases">
        <title>Chromosome-level genome of the transformable northern wattle, Acacia crassicarpa.</title>
        <authorList>
            <person name="Massaro I."/>
            <person name="Sinha N.R."/>
            <person name="Poethig S."/>
            <person name="Leichty A.R."/>
        </authorList>
    </citation>
    <scope>NUCLEOTIDE SEQUENCE</scope>
    <source>
        <strain evidence="4">Acra3RX</strain>
        <tissue evidence="4">Leaf</tissue>
    </source>
</reference>
<dbReference type="PROSITE" id="PS50095">
    <property type="entry name" value="PLAT"/>
    <property type="match status" value="1"/>
</dbReference>
<dbReference type="InterPro" id="IPR036392">
    <property type="entry name" value="PLAT/LH2_dom_sf"/>
</dbReference>
<dbReference type="Proteomes" id="UP001293593">
    <property type="component" value="Unassembled WGS sequence"/>
</dbReference>
<dbReference type="PANTHER" id="PTHR31718">
    <property type="entry name" value="PLAT DOMAIN-CONTAINING PROTEIN"/>
    <property type="match status" value="1"/>
</dbReference>
<keyword evidence="5" id="KW-1185">Reference proteome</keyword>
<dbReference type="InterPro" id="IPR001024">
    <property type="entry name" value="PLAT/LH2_dom"/>
</dbReference>
<dbReference type="AlphaFoldDB" id="A0AAE1J500"/>
<protein>
    <recommendedName>
        <fullName evidence="3">PLAT domain-containing protein</fullName>
    </recommendedName>
</protein>
<feature type="signal peptide" evidence="2">
    <location>
        <begin position="1"/>
        <end position="26"/>
    </location>
</feature>
<dbReference type="PANTHER" id="PTHR31718:SF64">
    <property type="entry name" value="OS10G0361900 PROTEIN"/>
    <property type="match status" value="1"/>
</dbReference>
<accession>A0AAE1J500</accession>
<feature type="chain" id="PRO_5042283414" description="PLAT domain-containing protein" evidence="2">
    <location>
        <begin position="27"/>
        <end position="166"/>
    </location>
</feature>
<organism evidence="4 5">
    <name type="scientific">Acacia crassicarpa</name>
    <name type="common">northern wattle</name>
    <dbReference type="NCBI Taxonomy" id="499986"/>
    <lineage>
        <taxon>Eukaryota</taxon>
        <taxon>Viridiplantae</taxon>
        <taxon>Streptophyta</taxon>
        <taxon>Embryophyta</taxon>
        <taxon>Tracheophyta</taxon>
        <taxon>Spermatophyta</taxon>
        <taxon>Magnoliopsida</taxon>
        <taxon>eudicotyledons</taxon>
        <taxon>Gunneridae</taxon>
        <taxon>Pentapetalae</taxon>
        <taxon>rosids</taxon>
        <taxon>fabids</taxon>
        <taxon>Fabales</taxon>
        <taxon>Fabaceae</taxon>
        <taxon>Caesalpinioideae</taxon>
        <taxon>mimosoid clade</taxon>
        <taxon>Acacieae</taxon>
        <taxon>Acacia</taxon>
    </lineage>
</organism>
<sequence>MALRVELSCLAFLMSLLVSFAAMANSQQCQYVVRVKTGDRRSAGTDSMISLKLMASNGNSFTVNNLEGWGIMGPGHEYFERGNLDVFSGKATCVNVCAITVTSNGAGYKPGWYLDYIEITVSGGVSKNVKFPVNQWLALDERPHHLYADVNLCPRFGGLEPILSYV</sequence>
<feature type="domain" description="PLAT" evidence="3">
    <location>
        <begin position="29"/>
        <end position="151"/>
    </location>
</feature>
<comment type="caution">
    <text evidence="4">The sequence shown here is derived from an EMBL/GenBank/DDBJ whole genome shotgun (WGS) entry which is preliminary data.</text>
</comment>
<name>A0AAE1J500_9FABA</name>
<gene>
    <name evidence="4" type="ORF">QN277_029268</name>
</gene>
<keyword evidence="2" id="KW-0732">Signal</keyword>
<evidence type="ECO:0000259" key="3">
    <source>
        <dbReference type="PROSITE" id="PS50095"/>
    </source>
</evidence>
<dbReference type="EMBL" id="JAWXYG010000009">
    <property type="protein sequence ID" value="KAK4263916.1"/>
    <property type="molecule type" value="Genomic_DNA"/>
</dbReference>